<dbReference type="AlphaFoldDB" id="A0AAV9CJ00"/>
<reference evidence="5" key="2">
    <citation type="submission" date="2023-06" db="EMBL/GenBank/DDBJ databases">
        <authorList>
            <person name="Ma L."/>
            <person name="Liu K.-W."/>
            <person name="Li Z."/>
            <person name="Hsiao Y.-Y."/>
            <person name="Qi Y."/>
            <person name="Fu T."/>
            <person name="Tang G."/>
            <person name="Zhang D."/>
            <person name="Sun W.-H."/>
            <person name="Liu D.-K."/>
            <person name="Li Y."/>
            <person name="Chen G.-Z."/>
            <person name="Liu X.-D."/>
            <person name="Liao X.-Y."/>
            <person name="Jiang Y.-T."/>
            <person name="Yu X."/>
            <person name="Hao Y."/>
            <person name="Huang J."/>
            <person name="Zhao X.-W."/>
            <person name="Ke S."/>
            <person name="Chen Y.-Y."/>
            <person name="Wu W.-L."/>
            <person name="Hsu J.-L."/>
            <person name="Lin Y.-F."/>
            <person name="Huang M.-D."/>
            <person name="Li C.-Y."/>
            <person name="Huang L."/>
            <person name="Wang Z.-W."/>
            <person name="Zhao X."/>
            <person name="Zhong W.-Y."/>
            <person name="Peng D.-H."/>
            <person name="Ahmad S."/>
            <person name="Lan S."/>
            <person name="Zhang J.-S."/>
            <person name="Tsai W.-C."/>
            <person name="Van De Peer Y."/>
            <person name="Liu Z.-J."/>
        </authorList>
    </citation>
    <scope>NUCLEOTIDE SEQUENCE</scope>
    <source>
        <strain evidence="5">CP</strain>
        <tissue evidence="5">Leaves</tissue>
    </source>
</reference>
<evidence type="ECO:0000313" key="6">
    <source>
        <dbReference type="Proteomes" id="UP001180020"/>
    </source>
</evidence>
<evidence type="ECO:0000256" key="1">
    <source>
        <dbReference type="ARBA" id="ARBA00004167"/>
    </source>
</evidence>
<keyword evidence="2" id="KW-0677">Repeat</keyword>
<evidence type="ECO:0000256" key="3">
    <source>
        <dbReference type="ARBA" id="ARBA00022837"/>
    </source>
</evidence>
<protein>
    <submittedName>
        <fullName evidence="5">Calcium-binding protein CML25</fullName>
    </submittedName>
</protein>
<sequence length="155" mass="17317">MSTAVTPLTGNAIEIIWESSVYSPDGYHIYMHFEELQPLESNETRIFGIKFNGEFFSKPFQPDFLSALSRAEELETMLKKFDSNGDGKICTSELADVLSELGHPASDIEIREMMAEADSDGNGFIDLGEFMELNTRDVDDAVVLEDLREVFGCST</sequence>
<dbReference type="InterPro" id="IPR024788">
    <property type="entry name" value="Malectin-like_Carb-bd_dom"/>
</dbReference>
<reference evidence="5" key="1">
    <citation type="journal article" date="2023" name="Nat. Commun.">
        <title>Diploid and tetraploid genomes of Acorus and the evolution of monocots.</title>
        <authorList>
            <person name="Ma L."/>
            <person name="Liu K.W."/>
            <person name="Li Z."/>
            <person name="Hsiao Y.Y."/>
            <person name="Qi Y."/>
            <person name="Fu T."/>
            <person name="Tang G.D."/>
            <person name="Zhang D."/>
            <person name="Sun W.H."/>
            <person name="Liu D.K."/>
            <person name="Li Y."/>
            <person name="Chen G.Z."/>
            <person name="Liu X.D."/>
            <person name="Liao X.Y."/>
            <person name="Jiang Y.T."/>
            <person name="Yu X."/>
            <person name="Hao Y."/>
            <person name="Huang J."/>
            <person name="Zhao X.W."/>
            <person name="Ke S."/>
            <person name="Chen Y.Y."/>
            <person name="Wu W.L."/>
            <person name="Hsu J.L."/>
            <person name="Lin Y.F."/>
            <person name="Huang M.D."/>
            <person name="Li C.Y."/>
            <person name="Huang L."/>
            <person name="Wang Z.W."/>
            <person name="Zhao X."/>
            <person name="Zhong W.Y."/>
            <person name="Peng D.H."/>
            <person name="Ahmad S."/>
            <person name="Lan S."/>
            <person name="Zhang J.S."/>
            <person name="Tsai W.C."/>
            <person name="Van de Peer Y."/>
            <person name="Liu Z.J."/>
        </authorList>
    </citation>
    <scope>NUCLEOTIDE SEQUENCE</scope>
    <source>
        <strain evidence="5">CP</strain>
    </source>
</reference>
<comment type="caution">
    <text evidence="5">The sequence shown here is derived from an EMBL/GenBank/DDBJ whole genome shotgun (WGS) entry which is preliminary data.</text>
</comment>
<evidence type="ECO:0000313" key="5">
    <source>
        <dbReference type="EMBL" id="KAK1289026.1"/>
    </source>
</evidence>
<feature type="domain" description="EF-hand" evidence="4">
    <location>
        <begin position="69"/>
        <end position="104"/>
    </location>
</feature>
<dbReference type="InterPro" id="IPR011992">
    <property type="entry name" value="EF-hand-dom_pair"/>
</dbReference>
<comment type="subcellular location">
    <subcellularLocation>
        <location evidence="1">Membrane</location>
        <topology evidence="1">Single-pass membrane protein</topology>
    </subcellularLocation>
</comment>
<dbReference type="Pfam" id="PF12819">
    <property type="entry name" value="Malectin_like"/>
    <property type="match status" value="1"/>
</dbReference>
<dbReference type="FunFam" id="1.10.238.10:FF:000178">
    <property type="entry name" value="Calmodulin-2 A"/>
    <property type="match status" value="1"/>
</dbReference>
<dbReference type="Pfam" id="PF13499">
    <property type="entry name" value="EF-hand_7"/>
    <property type="match status" value="1"/>
</dbReference>
<gene>
    <name evidence="5" type="primary">CML25</name>
    <name evidence="5" type="ORF">QJS10_CPB18g00948</name>
</gene>
<dbReference type="Gene3D" id="1.10.238.10">
    <property type="entry name" value="EF-hand"/>
    <property type="match status" value="1"/>
</dbReference>
<keyword evidence="3" id="KW-0106">Calcium</keyword>
<dbReference type="PROSITE" id="PS00018">
    <property type="entry name" value="EF_HAND_1"/>
    <property type="match status" value="2"/>
</dbReference>
<dbReference type="EMBL" id="JAUJYO010000018">
    <property type="protein sequence ID" value="KAK1289026.1"/>
    <property type="molecule type" value="Genomic_DNA"/>
</dbReference>
<evidence type="ECO:0000259" key="4">
    <source>
        <dbReference type="PROSITE" id="PS50222"/>
    </source>
</evidence>
<dbReference type="InterPro" id="IPR002048">
    <property type="entry name" value="EF_hand_dom"/>
</dbReference>
<dbReference type="SMART" id="SM00054">
    <property type="entry name" value="EFh"/>
    <property type="match status" value="2"/>
</dbReference>
<dbReference type="CDD" id="cd00051">
    <property type="entry name" value="EFh"/>
    <property type="match status" value="1"/>
</dbReference>
<accession>A0AAV9CJ00</accession>
<evidence type="ECO:0000256" key="2">
    <source>
        <dbReference type="ARBA" id="ARBA00022737"/>
    </source>
</evidence>
<dbReference type="PROSITE" id="PS50222">
    <property type="entry name" value="EF_HAND_2"/>
    <property type="match status" value="2"/>
</dbReference>
<dbReference type="Proteomes" id="UP001180020">
    <property type="component" value="Unassembled WGS sequence"/>
</dbReference>
<name>A0AAV9CJ00_ACOCL</name>
<keyword evidence="6" id="KW-1185">Reference proteome</keyword>
<dbReference type="SUPFAM" id="SSF47473">
    <property type="entry name" value="EF-hand"/>
    <property type="match status" value="1"/>
</dbReference>
<proteinExistence type="predicted"/>
<dbReference type="InterPro" id="IPR050145">
    <property type="entry name" value="Centrin_CML-like"/>
</dbReference>
<dbReference type="GO" id="GO:0043226">
    <property type="term" value="C:organelle"/>
    <property type="evidence" value="ECO:0007669"/>
    <property type="project" value="UniProtKB-ARBA"/>
</dbReference>
<dbReference type="PANTHER" id="PTHR23050">
    <property type="entry name" value="CALCIUM BINDING PROTEIN"/>
    <property type="match status" value="1"/>
</dbReference>
<dbReference type="GO" id="GO:0016020">
    <property type="term" value="C:membrane"/>
    <property type="evidence" value="ECO:0007669"/>
    <property type="project" value="UniProtKB-SubCell"/>
</dbReference>
<dbReference type="InterPro" id="IPR018247">
    <property type="entry name" value="EF_Hand_1_Ca_BS"/>
</dbReference>
<feature type="domain" description="EF-hand" evidence="4">
    <location>
        <begin position="105"/>
        <end position="140"/>
    </location>
</feature>
<organism evidence="5 6">
    <name type="scientific">Acorus calamus</name>
    <name type="common">Sweet flag</name>
    <dbReference type="NCBI Taxonomy" id="4465"/>
    <lineage>
        <taxon>Eukaryota</taxon>
        <taxon>Viridiplantae</taxon>
        <taxon>Streptophyta</taxon>
        <taxon>Embryophyta</taxon>
        <taxon>Tracheophyta</taxon>
        <taxon>Spermatophyta</taxon>
        <taxon>Magnoliopsida</taxon>
        <taxon>Liliopsida</taxon>
        <taxon>Acoraceae</taxon>
        <taxon>Acorus</taxon>
    </lineage>
</organism>
<dbReference type="GO" id="GO:0005509">
    <property type="term" value="F:calcium ion binding"/>
    <property type="evidence" value="ECO:0007669"/>
    <property type="project" value="InterPro"/>
</dbReference>